<dbReference type="Proteomes" id="UP000663881">
    <property type="component" value="Unassembled WGS sequence"/>
</dbReference>
<reference evidence="1" key="1">
    <citation type="submission" date="2021-02" db="EMBL/GenBank/DDBJ databases">
        <authorList>
            <person name="Nowell W R."/>
        </authorList>
    </citation>
    <scope>NUCLEOTIDE SEQUENCE</scope>
</reference>
<evidence type="ECO:0000313" key="1">
    <source>
        <dbReference type="EMBL" id="CAF4047870.1"/>
    </source>
</evidence>
<dbReference type="AlphaFoldDB" id="A0A819RHL4"/>
<comment type="caution">
    <text evidence="1">The sequence shown here is derived from an EMBL/GenBank/DDBJ whole genome shotgun (WGS) entry which is preliminary data.</text>
</comment>
<accession>A0A819RHL4</accession>
<proteinExistence type="predicted"/>
<evidence type="ECO:0000313" key="2">
    <source>
        <dbReference type="Proteomes" id="UP000663881"/>
    </source>
</evidence>
<gene>
    <name evidence="1" type="ORF">OKA104_LOCUS32591</name>
</gene>
<dbReference type="Gene3D" id="3.80.10.10">
    <property type="entry name" value="Ribonuclease Inhibitor"/>
    <property type="match status" value="2"/>
</dbReference>
<dbReference type="InterPro" id="IPR032675">
    <property type="entry name" value="LRR_dom_sf"/>
</dbReference>
<organism evidence="1 2">
    <name type="scientific">Adineta steineri</name>
    <dbReference type="NCBI Taxonomy" id="433720"/>
    <lineage>
        <taxon>Eukaryota</taxon>
        <taxon>Metazoa</taxon>
        <taxon>Spiralia</taxon>
        <taxon>Gnathifera</taxon>
        <taxon>Rotifera</taxon>
        <taxon>Eurotatoria</taxon>
        <taxon>Bdelloidea</taxon>
        <taxon>Adinetida</taxon>
        <taxon>Adinetidae</taxon>
        <taxon>Adineta</taxon>
    </lineage>
</organism>
<protein>
    <recommendedName>
        <fullName evidence="3">F-box domain-containing protein</fullName>
    </recommendedName>
</protein>
<evidence type="ECO:0008006" key="3">
    <source>
        <dbReference type="Google" id="ProtNLM"/>
    </source>
</evidence>
<dbReference type="EMBL" id="CAJOAY010003948">
    <property type="protein sequence ID" value="CAF4047870.1"/>
    <property type="molecule type" value="Genomic_DNA"/>
</dbReference>
<sequence>MNFNLLPNEILLAFFDYLNGGNLLHIFYGLNARINALLYQQYYRYYFNFSVLFKRDFDLICQQHIPMITDRIFALYLSDCESTPGQLNLFFSYGPSLKQFTHLQSLSLSHLHSKEILLKVAIELPYLIQLTHLKLKSFCVPDYDATDFQLLMNNIWNLPNLTHCYFVIHEKRQQSFVTPSKISSSLKYLSINSEKLSLNSINRLFQHTPYLKYFHAYIYSIDDSDDYIGSSFLSLTNLNILIAAADSSKIISFLRNIPNLHHLNVRIATYYFIDGYQWEDLIRNYLPKLRIFHLSMTNLSSIQLMTEERIDELMNSFRSSFWIDEHRWFVRCMSDVHRIRFETVSKAFRYIDKKLPSVFKSTDSQDNIERLYTTMDSISDVTLSNQSIASKICFPKLNSLSVKCPINDQYWSMVSNLHQVSSLSLHLSTDFSQSKLQAFLDRMPHLRTLTIHQDASFPLPMSLFNCTFPSSIHYLHLQNCKHYFNEEDCTILTHSSLTSQCKQLNILVKNRQSIIIILVNNMTVLCALRARFTDENINEFEPSRMRNNVTDETILCKDEDIQWMINQLPPTCVITRHPLCINHIRIWLK</sequence>
<name>A0A819RHL4_9BILA</name>
<dbReference type="SUPFAM" id="SSF52047">
    <property type="entry name" value="RNI-like"/>
    <property type="match status" value="2"/>
</dbReference>